<dbReference type="Gene3D" id="3.20.20.60">
    <property type="entry name" value="Phosphoenolpyruvate-binding domains"/>
    <property type="match status" value="1"/>
</dbReference>
<dbReference type="FunFam" id="2.40.33.10:FF:000001">
    <property type="entry name" value="Pyruvate kinase"/>
    <property type="match status" value="1"/>
</dbReference>
<dbReference type="GO" id="GO:0004743">
    <property type="term" value="F:pyruvate kinase activity"/>
    <property type="evidence" value="ECO:0007669"/>
    <property type="project" value="UniProtKB-UniRule"/>
</dbReference>
<comment type="caution">
    <text evidence="18">The sequence shown here is derived from an EMBL/GenBank/DDBJ whole genome shotgun (WGS) entry which is preliminary data.</text>
</comment>
<comment type="catalytic activity">
    <reaction evidence="15">
        <text>pyruvate + ATP = phosphoenolpyruvate + ADP + H(+)</text>
        <dbReference type="Rhea" id="RHEA:18157"/>
        <dbReference type="ChEBI" id="CHEBI:15361"/>
        <dbReference type="ChEBI" id="CHEBI:15378"/>
        <dbReference type="ChEBI" id="CHEBI:30616"/>
        <dbReference type="ChEBI" id="CHEBI:58702"/>
        <dbReference type="ChEBI" id="CHEBI:456216"/>
        <dbReference type="EC" id="2.7.1.40"/>
    </reaction>
</comment>
<feature type="domain" description="Pyruvate kinase barrel" evidence="16">
    <location>
        <begin position="6"/>
        <end position="324"/>
    </location>
</feature>
<evidence type="ECO:0000256" key="15">
    <source>
        <dbReference type="RuleBase" id="RU000504"/>
    </source>
</evidence>
<gene>
    <name evidence="18" type="primary">pyk</name>
    <name evidence="18" type="ORF">IAD41_09990</name>
</gene>
<dbReference type="InterPro" id="IPR036918">
    <property type="entry name" value="Pyrv_Knase_C_sf"/>
</dbReference>
<evidence type="ECO:0000256" key="7">
    <source>
        <dbReference type="ARBA" id="ARBA00022723"/>
    </source>
</evidence>
<dbReference type="NCBIfam" id="NF004491">
    <property type="entry name" value="PRK05826.1"/>
    <property type="match status" value="1"/>
</dbReference>
<evidence type="ECO:0000256" key="8">
    <source>
        <dbReference type="ARBA" id="ARBA00022741"/>
    </source>
</evidence>
<dbReference type="GO" id="GO:0005524">
    <property type="term" value="F:ATP binding"/>
    <property type="evidence" value="ECO:0007669"/>
    <property type="project" value="UniProtKB-KW"/>
</dbReference>
<keyword evidence="12 15" id="KW-0324">Glycolysis</keyword>
<keyword evidence="7" id="KW-0479">Metal-binding</keyword>
<keyword evidence="9 15" id="KW-0418">Kinase</keyword>
<evidence type="ECO:0000256" key="10">
    <source>
        <dbReference type="ARBA" id="ARBA00022840"/>
    </source>
</evidence>
<keyword evidence="10" id="KW-0067">ATP-binding</keyword>
<dbReference type="InterPro" id="IPR018209">
    <property type="entry name" value="Pyrv_Knase_AS"/>
</dbReference>
<dbReference type="Gene3D" id="3.40.1380.20">
    <property type="entry name" value="Pyruvate kinase, C-terminal domain"/>
    <property type="match status" value="1"/>
</dbReference>
<dbReference type="InterPro" id="IPR015813">
    <property type="entry name" value="Pyrv/PenolPyrv_kinase-like_dom"/>
</dbReference>
<keyword evidence="6 15" id="KW-0808">Transferase</keyword>
<dbReference type="InterPro" id="IPR040442">
    <property type="entry name" value="Pyrv_kinase-like_dom_sf"/>
</dbReference>
<dbReference type="FunFam" id="3.20.20.60:FF:000025">
    <property type="entry name" value="Pyruvate kinase"/>
    <property type="match status" value="1"/>
</dbReference>
<comment type="cofactor">
    <cofactor evidence="2">
        <name>K(+)</name>
        <dbReference type="ChEBI" id="CHEBI:29103"/>
    </cofactor>
</comment>
<evidence type="ECO:0000256" key="4">
    <source>
        <dbReference type="ARBA" id="ARBA00008663"/>
    </source>
</evidence>
<comment type="cofactor">
    <cofactor evidence="1">
        <name>Mg(2+)</name>
        <dbReference type="ChEBI" id="CHEBI:18420"/>
    </cofactor>
</comment>
<dbReference type="PROSITE" id="PS00110">
    <property type="entry name" value="PYRUVATE_KINASE"/>
    <property type="match status" value="1"/>
</dbReference>
<evidence type="ECO:0000256" key="5">
    <source>
        <dbReference type="ARBA" id="ARBA00012142"/>
    </source>
</evidence>
<comment type="similarity">
    <text evidence="4 15">Belongs to the pyruvate kinase family.</text>
</comment>
<dbReference type="InterPro" id="IPR011037">
    <property type="entry name" value="Pyrv_Knase-like_insert_dom_sf"/>
</dbReference>
<dbReference type="InterPro" id="IPR015795">
    <property type="entry name" value="Pyrv_Knase_C"/>
</dbReference>
<dbReference type="AlphaFoldDB" id="A0A9D1FYS5"/>
<dbReference type="EC" id="2.7.1.40" evidence="5 14"/>
<keyword evidence="11 15" id="KW-0460">Magnesium</keyword>
<evidence type="ECO:0000256" key="12">
    <source>
        <dbReference type="ARBA" id="ARBA00023152"/>
    </source>
</evidence>
<proteinExistence type="inferred from homology"/>
<protein>
    <recommendedName>
        <fullName evidence="5 14">Pyruvate kinase</fullName>
        <ecNumber evidence="5 14">2.7.1.40</ecNumber>
    </recommendedName>
</protein>
<evidence type="ECO:0000256" key="9">
    <source>
        <dbReference type="ARBA" id="ARBA00022777"/>
    </source>
</evidence>
<evidence type="ECO:0000313" key="18">
    <source>
        <dbReference type="EMBL" id="HIS83921.1"/>
    </source>
</evidence>
<organism evidence="18 19">
    <name type="scientific">Candidatus Scatenecus faecavium</name>
    <dbReference type="NCBI Taxonomy" id="2840915"/>
    <lineage>
        <taxon>Bacteria</taxon>
        <taxon>Candidatus Scatenecus</taxon>
    </lineage>
</organism>
<dbReference type="SUPFAM" id="SSF50800">
    <property type="entry name" value="PK beta-barrel domain-like"/>
    <property type="match status" value="1"/>
</dbReference>
<dbReference type="EMBL" id="DVJO01000219">
    <property type="protein sequence ID" value="HIS83921.1"/>
    <property type="molecule type" value="Genomic_DNA"/>
</dbReference>
<reference evidence="18" key="2">
    <citation type="journal article" date="2021" name="PeerJ">
        <title>Extensive microbial diversity within the chicken gut microbiome revealed by metagenomics and culture.</title>
        <authorList>
            <person name="Gilroy R."/>
            <person name="Ravi A."/>
            <person name="Getino M."/>
            <person name="Pursley I."/>
            <person name="Horton D.L."/>
            <person name="Alikhan N.F."/>
            <person name="Baker D."/>
            <person name="Gharbi K."/>
            <person name="Hall N."/>
            <person name="Watson M."/>
            <person name="Adriaenssens E.M."/>
            <person name="Foster-Nyarko E."/>
            <person name="Jarju S."/>
            <person name="Secka A."/>
            <person name="Antonio M."/>
            <person name="Oren A."/>
            <person name="Chaudhuri R.R."/>
            <person name="La Ragione R."/>
            <person name="Hildebrand F."/>
            <person name="Pallen M.J."/>
        </authorList>
    </citation>
    <scope>NUCLEOTIDE SEQUENCE</scope>
    <source>
        <strain evidence="18">CHK152-2994</strain>
    </source>
</reference>
<evidence type="ECO:0000259" key="17">
    <source>
        <dbReference type="Pfam" id="PF02887"/>
    </source>
</evidence>
<evidence type="ECO:0000256" key="1">
    <source>
        <dbReference type="ARBA" id="ARBA00001946"/>
    </source>
</evidence>
<name>A0A9D1FYS5_9BACT</name>
<dbReference type="InterPro" id="IPR001697">
    <property type="entry name" value="Pyr_Knase"/>
</dbReference>
<evidence type="ECO:0000256" key="11">
    <source>
        <dbReference type="ARBA" id="ARBA00022842"/>
    </source>
</evidence>
<dbReference type="NCBIfam" id="TIGR01064">
    <property type="entry name" value="pyruv_kin"/>
    <property type="match status" value="1"/>
</dbReference>
<dbReference type="GO" id="GO:0000287">
    <property type="term" value="F:magnesium ion binding"/>
    <property type="evidence" value="ECO:0007669"/>
    <property type="project" value="UniProtKB-UniRule"/>
</dbReference>
<evidence type="ECO:0000256" key="13">
    <source>
        <dbReference type="ARBA" id="ARBA00023317"/>
    </source>
</evidence>
<evidence type="ECO:0000313" key="19">
    <source>
        <dbReference type="Proteomes" id="UP000824139"/>
    </source>
</evidence>
<accession>A0A9D1FYS5</accession>
<comment type="pathway">
    <text evidence="3 15">Carbohydrate degradation; glycolysis; pyruvate from D-glyceraldehyde 3-phosphate: step 5/5.</text>
</comment>
<sequence length="479" mass="53090">MDNFNMTKIVATLGPATNTKEMIRKLFKAGVTMFRLNSSHGDVEMHKQNLTFIREIEKEENALIPVLLDLQGPKIRIGILPNPIELKKGDILKFRHQDEVTGDILPVDYKGMADDVHPGELILIDDGKIQLEVQKVEDKIIYAKVLTDGLLKQRKGINIPGSTGSIEVLTERDKKFVEFAANNEIDYLGLSFVREAEDVIKLRELLNKYNKPEIKIISKIEKPQAVENIDSIIEVSDGIMVARGDLGIEISTEKVPIVQKTIIRKSNVKRKVVIVATQMLESMIENPIPTRAETSDVANAILDGTDAIMLSGETAAGAYPVEAVSMMKKIADTVEHSPFMRRNKFPWKMTEEEKDNQAMAIGMSIADMSKKMPIKAVVALTASGFTAKFLSEGKLSVPIFACCPKKKVCRYIKLYRGVNPVAIDFDGKIDRPALQKIDEFLTAQLCFNNGDTVILTGSVPELLVGGTNFIKIHVIGSAN</sequence>
<dbReference type="PRINTS" id="PR01050">
    <property type="entry name" value="PYRUVTKNASE"/>
</dbReference>
<dbReference type="Pfam" id="PF00224">
    <property type="entry name" value="PK"/>
    <property type="match status" value="1"/>
</dbReference>
<evidence type="ECO:0000256" key="3">
    <source>
        <dbReference type="ARBA" id="ARBA00004997"/>
    </source>
</evidence>
<dbReference type="SUPFAM" id="SSF52935">
    <property type="entry name" value="PK C-terminal domain-like"/>
    <property type="match status" value="1"/>
</dbReference>
<reference evidence="18" key="1">
    <citation type="submission" date="2020-10" db="EMBL/GenBank/DDBJ databases">
        <authorList>
            <person name="Gilroy R."/>
        </authorList>
    </citation>
    <scope>NUCLEOTIDE SEQUENCE</scope>
    <source>
        <strain evidence="18">CHK152-2994</strain>
    </source>
</reference>
<dbReference type="GO" id="GO:0016301">
    <property type="term" value="F:kinase activity"/>
    <property type="evidence" value="ECO:0007669"/>
    <property type="project" value="UniProtKB-KW"/>
</dbReference>
<feature type="domain" description="Pyruvate kinase C-terminal" evidence="17">
    <location>
        <begin position="360"/>
        <end position="473"/>
    </location>
</feature>
<dbReference type="InterPro" id="IPR015793">
    <property type="entry name" value="Pyrv_Knase_brl"/>
</dbReference>
<dbReference type="NCBIfam" id="NF004978">
    <property type="entry name" value="PRK06354.1"/>
    <property type="match status" value="1"/>
</dbReference>
<dbReference type="SUPFAM" id="SSF51621">
    <property type="entry name" value="Phosphoenolpyruvate/pyruvate domain"/>
    <property type="match status" value="1"/>
</dbReference>
<dbReference type="Pfam" id="PF02887">
    <property type="entry name" value="PK_C"/>
    <property type="match status" value="1"/>
</dbReference>
<evidence type="ECO:0000256" key="14">
    <source>
        <dbReference type="NCBIfam" id="TIGR01064"/>
    </source>
</evidence>
<evidence type="ECO:0000256" key="6">
    <source>
        <dbReference type="ARBA" id="ARBA00022679"/>
    </source>
</evidence>
<dbReference type="InterPro" id="IPR015806">
    <property type="entry name" value="Pyrv_Knase_insert_dom_sf"/>
</dbReference>
<dbReference type="PANTHER" id="PTHR11817">
    <property type="entry name" value="PYRUVATE KINASE"/>
    <property type="match status" value="1"/>
</dbReference>
<dbReference type="GO" id="GO:0030955">
    <property type="term" value="F:potassium ion binding"/>
    <property type="evidence" value="ECO:0007669"/>
    <property type="project" value="UniProtKB-UniRule"/>
</dbReference>
<keyword evidence="8" id="KW-0547">Nucleotide-binding</keyword>
<dbReference type="Gene3D" id="2.40.33.10">
    <property type="entry name" value="PK beta-barrel domain-like"/>
    <property type="match status" value="1"/>
</dbReference>
<keyword evidence="13 18" id="KW-0670">Pyruvate</keyword>
<dbReference type="Proteomes" id="UP000824139">
    <property type="component" value="Unassembled WGS sequence"/>
</dbReference>
<evidence type="ECO:0000259" key="16">
    <source>
        <dbReference type="Pfam" id="PF00224"/>
    </source>
</evidence>
<evidence type="ECO:0000256" key="2">
    <source>
        <dbReference type="ARBA" id="ARBA00001958"/>
    </source>
</evidence>